<evidence type="ECO:0000313" key="3">
    <source>
        <dbReference type="EMBL" id="SHJ59732.1"/>
    </source>
</evidence>
<protein>
    <submittedName>
        <fullName evidence="3">Glycosyltransferase involved in cell wall bisynthesis</fullName>
    </submittedName>
</protein>
<evidence type="ECO:0000259" key="2">
    <source>
        <dbReference type="Pfam" id="PF13439"/>
    </source>
</evidence>
<dbReference type="EMBL" id="FQYX01000026">
    <property type="protein sequence ID" value="SHJ59732.1"/>
    <property type="molecule type" value="Genomic_DNA"/>
</dbReference>
<evidence type="ECO:0000259" key="1">
    <source>
        <dbReference type="Pfam" id="PF00534"/>
    </source>
</evidence>
<sequence length="386" mass="44563">MYPKRILHVLTSMTRGGAENMVMNYYRAIDRTRVQFDFLLHRDEKSAFEDEIISLGGKIYKIPPITPKNYFLHQKVLNTFFKNHPEYQIVHSHLNALSYFILKASKKRAIPIRIAHSHTSIEPFYKKIFIKNTDLKTTVKDTIQSIIRYKVPKYATHYYSCGIKAGKWLFGSKNKEVTVINNAIDASLFTYDPIKSLKAKKTFNINGKIAIGHVGNFVEAKNHSFIIKIFHELLLIKNNFVLVLVGYGYYGSKIEKEVIALKLEQNICYLGVREDIPNILQAFDLFLFPSLYEGLPVTLIEAQASGLKIIASDTITKEVAITELITFCSLRKSEKEWAELIIKNLEYTRRNTFQEIVDGNYDIFQNSEKLQEFYLNQPTCAESMDL</sequence>
<feature type="domain" description="Glycosyltransferase subfamily 4-like N-terminal" evidence="2">
    <location>
        <begin position="16"/>
        <end position="185"/>
    </location>
</feature>
<dbReference type="Gene3D" id="3.40.50.2000">
    <property type="entry name" value="Glycogen Phosphorylase B"/>
    <property type="match status" value="2"/>
</dbReference>
<dbReference type="Pfam" id="PF13439">
    <property type="entry name" value="Glyco_transf_4"/>
    <property type="match status" value="1"/>
</dbReference>
<proteinExistence type="predicted"/>
<dbReference type="OrthoDB" id="7560678at2"/>
<dbReference type="SUPFAM" id="SSF53756">
    <property type="entry name" value="UDP-Glycosyltransferase/glycogen phosphorylase"/>
    <property type="match status" value="1"/>
</dbReference>
<dbReference type="AlphaFoldDB" id="A0A1M6KL72"/>
<name>A0A1M6KL72_9FLAO</name>
<dbReference type="STRING" id="558155.SAMN04487911_12645"/>
<gene>
    <name evidence="3" type="ORF">SAMN04487911_12645</name>
</gene>
<dbReference type="InterPro" id="IPR028098">
    <property type="entry name" value="Glyco_trans_4-like_N"/>
</dbReference>
<dbReference type="GO" id="GO:0016757">
    <property type="term" value="F:glycosyltransferase activity"/>
    <property type="evidence" value="ECO:0007669"/>
    <property type="project" value="InterPro"/>
</dbReference>
<dbReference type="PANTHER" id="PTHR45947:SF3">
    <property type="entry name" value="SULFOQUINOVOSYL TRANSFERASE SQD2"/>
    <property type="match status" value="1"/>
</dbReference>
<dbReference type="InterPro" id="IPR050194">
    <property type="entry name" value="Glycosyltransferase_grp1"/>
</dbReference>
<dbReference type="Pfam" id="PF00534">
    <property type="entry name" value="Glycos_transf_1"/>
    <property type="match status" value="1"/>
</dbReference>
<evidence type="ECO:0000313" key="4">
    <source>
        <dbReference type="Proteomes" id="UP000184231"/>
    </source>
</evidence>
<dbReference type="PANTHER" id="PTHR45947">
    <property type="entry name" value="SULFOQUINOVOSYL TRANSFERASE SQD2"/>
    <property type="match status" value="1"/>
</dbReference>
<dbReference type="CDD" id="cd03812">
    <property type="entry name" value="GT4_CapH-like"/>
    <property type="match status" value="1"/>
</dbReference>
<reference evidence="4" key="1">
    <citation type="submission" date="2016-11" db="EMBL/GenBank/DDBJ databases">
        <authorList>
            <person name="Varghese N."/>
            <person name="Submissions S."/>
        </authorList>
    </citation>
    <scope>NUCLEOTIDE SEQUENCE [LARGE SCALE GENOMIC DNA]</scope>
    <source>
        <strain evidence="4">CGMCC 1.8863</strain>
    </source>
</reference>
<organism evidence="3 4">
    <name type="scientific">Arenibacter nanhaiticus</name>
    <dbReference type="NCBI Taxonomy" id="558155"/>
    <lineage>
        <taxon>Bacteria</taxon>
        <taxon>Pseudomonadati</taxon>
        <taxon>Bacteroidota</taxon>
        <taxon>Flavobacteriia</taxon>
        <taxon>Flavobacteriales</taxon>
        <taxon>Flavobacteriaceae</taxon>
        <taxon>Arenibacter</taxon>
    </lineage>
</organism>
<feature type="domain" description="Glycosyl transferase family 1" evidence="1">
    <location>
        <begin position="203"/>
        <end position="346"/>
    </location>
</feature>
<keyword evidence="3" id="KW-0808">Transferase</keyword>
<dbReference type="InterPro" id="IPR001296">
    <property type="entry name" value="Glyco_trans_1"/>
</dbReference>
<keyword evidence="4" id="KW-1185">Reference proteome</keyword>
<dbReference type="Proteomes" id="UP000184231">
    <property type="component" value="Unassembled WGS sequence"/>
</dbReference>
<accession>A0A1M6KL72</accession>